<dbReference type="SUPFAM" id="SSF56601">
    <property type="entry name" value="beta-lactamase/transpeptidase-like"/>
    <property type="match status" value="1"/>
</dbReference>
<evidence type="ECO:0000256" key="1">
    <source>
        <dbReference type="ARBA" id="ARBA00004370"/>
    </source>
</evidence>
<feature type="domain" description="Penicillin-binding protein transpeptidase" evidence="6">
    <location>
        <begin position="306"/>
        <end position="620"/>
    </location>
</feature>
<dbReference type="Gene3D" id="3.40.710.10">
    <property type="entry name" value="DD-peptidase/beta-lactamase superfamily"/>
    <property type="match status" value="1"/>
</dbReference>
<feature type="transmembrane region" description="Helical" evidence="5">
    <location>
        <begin position="48"/>
        <end position="67"/>
    </location>
</feature>
<dbReference type="RefSeq" id="WP_020929494.1">
    <property type="nucleotide sequence ID" value="NZ_BHXC01000006.1"/>
</dbReference>
<dbReference type="GO" id="GO:0071555">
    <property type="term" value="P:cell wall organization"/>
    <property type="evidence" value="ECO:0007669"/>
    <property type="project" value="TreeGrafter"/>
</dbReference>
<evidence type="ECO:0000259" key="6">
    <source>
        <dbReference type="Pfam" id="PF00905"/>
    </source>
</evidence>
<evidence type="ECO:0000256" key="3">
    <source>
        <dbReference type="ARBA" id="ARBA00023136"/>
    </source>
</evidence>
<dbReference type="AlphaFoldDB" id="A0A401QZB4"/>
<comment type="similarity">
    <text evidence="2">Belongs to the transpeptidase family.</text>
</comment>
<dbReference type="Gene3D" id="3.90.1310.10">
    <property type="entry name" value="Penicillin-binding protein 2a (Domain 2)"/>
    <property type="match status" value="1"/>
</dbReference>
<dbReference type="InterPro" id="IPR036138">
    <property type="entry name" value="PBP_dimer_sf"/>
</dbReference>
<protein>
    <submittedName>
        <fullName evidence="8">Cell division protein</fullName>
    </submittedName>
</protein>
<evidence type="ECO:0000313" key="9">
    <source>
        <dbReference type="Proteomes" id="UP000288351"/>
    </source>
</evidence>
<evidence type="ECO:0000256" key="4">
    <source>
        <dbReference type="SAM" id="MobiDB-lite"/>
    </source>
</evidence>
<name>A0A401QZB4_STRNR</name>
<accession>A0A401QZB4</accession>
<dbReference type="InterPro" id="IPR050515">
    <property type="entry name" value="Beta-lactam/transpept"/>
</dbReference>
<dbReference type="GO" id="GO:0005886">
    <property type="term" value="C:plasma membrane"/>
    <property type="evidence" value="ECO:0007669"/>
    <property type="project" value="TreeGrafter"/>
</dbReference>
<dbReference type="Pfam" id="PF00905">
    <property type="entry name" value="Transpeptidase"/>
    <property type="match status" value="1"/>
</dbReference>
<dbReference type="InterPro" id="IPR012338">
    <property type="entry name" value="Beta-lactam/transpept-like"/>
</dbReference>
<feature type="domain" description="Penicillin-binding protein dimerisation" evidence="7">
    <location>
        <begin position="92"/>
        <end position="262"/>
    </location>
</feature>
<feature type="compositionally biased region" description="Low complexity" evidence="4">
    <location>
        <begin position="15"/>
        <end position="42"/>
    </location>
</feature>
<proteinExistence type="inferred from homology"/>
<keyword evidence="8" id="KW-0131">Cell cycle</keyword>
<dbReference type="GO" id="GO:0051301">
    <property type="term" value="P:cell division"/>
    <property type="evidence" value="ECO:0007669"/>
    <property type="project" value="UniProtKB-KW"/>
</dbReference>
<keyword evidence="5" id="KW-0812">Transmembrane</keyword>
<dbReference type="GO" id="GO:0008658">
    <property type="term" value="F:penicillin binding"/>
    <property type="evidence" value="ECO:0007669"/>
    <property type="project" value="InterPro"/>
</dbReference>
<feature type="region of interest" description="Disordered" evidence="4">
    <location>
        <begin position="1"/>
        <end position="42"/>
    </location>
</feature>
<gene>
    <name evidence="8" type="ORF">SALB_03426</name>
</gene>
<dbReference type="InterPro" id="IPR001460">
    <property type="entry name" value="PCN-bd_Tpept"/>
</dbReference>
<dbReference type="SUPFAM" id="SSF56519">
    <property type="entry name" value="Penicillin binding protein dimerisation domain"/>
    <property type="match status" value="1"/>
</dbReference>
<comment type="subcellular location">
    <subcellularLocation>
        <location evidence="1">Membrane</location>
    </subcellularLocation>
</comment>
<reference evidence="8 9" key="1">
    <citation type="journal article" date="2019" name="Microbiol. Resour. Announc.">
        <title>Draft Genome Sequence of the Most Traditional epsilon-Poly-l-Lysine Producer, Streptomyces albulus NBRC14147.</title>
        <authorList>
            <person name="Yamanaka K."/>
            <person name="Hamano Y."/>
        </authorList>
    </citation>
    <scope>NUCLEOTIDE SEQUENCE [LARGE SCALE GENOMIC DNA]</scope>
    <source>
        <strain evidence="8 9">NBRC 14147</strain>
    </source>
</reference>
<organism evidence="8 9">
    <name type="scientific">Streptomyces noursei</name>
    <name type="common">Streptomyces albulus</name>
    <dbReference type="NCBI Taxonomy" id="1971"/>
    <lineage>
        <taxon>Bacteria</taxon>
        <taxon>Bacillati</taxon>
        <taxon>Actinomycetota</taxon>
        <taxon>Actinomycetes</taxon>
        <taxon>Kitasatosporales</taxon>
        <taxon>Streptomycetaceae</taxon>
        <taxon>Streptomyces</taxon>
    </lineage>
</organism>
<keyword evidence="5" id="KW-1133">Transmembrane helix</keyword>
<keyword evidence="3 5" id="KW-0472">Membrane</keyword>
<dbReference type="InterPro" id="IPR005311">
    <property type="entry name" value="PBP_dimer"/>
</dbReference>
<dbReference type="Proteomes" id="UP000288351">
    <property type="component" value="Unassembled WGS sequence"/>
</dbReference>
<evidence type="ECO:0000256" key="2">
    <source>
        <dbReference type="ARBA" id="ARBA00007171"/>
    </source>
</evidence>
<dbReference type="Gene3D" id="3.30.450.330">
    <property type="match status" value="1"/>
</dbReference>
<dbReference type="PANTHER" id="PTHR30627:SF1">
    <property type="entry name" value="PEPTIDOGLYCAN D,D-TRANSPEPTIDASE FTSI"/>
    <property type="match status" value="1"/>
</dbReference>
<dbReference type="PANTHER" id="PTHR30627">
    <property type="entry name" value="PEPTIDOGLYCAN D,D-TRANSPEPTIDASE"/>
    <property type="match status" value="1"/>
</dbReference>
<sequence>MTQPRDPRRVPRPARPGARPAAARRPAAQGRPRPAGGPLRPVSPRPRLRLIALALTLVMAAFVIRLVQVQGVDAAAYAAKANENRYVPVTLAAERGAITDRNGVDLATTVDAYDITADPSLLAPDKIKIKDAPQQAAALLAPILDEPEATLAAKLNRPTSRYVLLARQRTPQVWKQIKDLRTALDAKAAAAPKSAPRPDVLLGIFADKHSKRVYPAGDLAAGVLGFVNATGKGAGGLEAQLNKELAGKDGKLVYAQSGGRRVPTADTQEHPAVPGTDVQLTIDRDIQWAAQQAISQQVQKSDADRGYVVVQDTRTGQVLALANAPGFDPNDLSKAGPDSLGNPALTDAFEPGSTSKLMTMAAVLQEGAATPSTRVTVPNRLHRGDRLFADDIDHDTWHLTLNGVLAKSSNIGTILAAGQLGTTQPQANQVLYSYLRKFGIGQPTGLGFPGETDGILAKPQDWNTSQQYTIPFGQGLSLNAVQAASVYSTIANGGTRIAPTLVRGTTGPDGRYAPAPEPARNRVVSEKTASTLATMLESVVSDDEGTGAKAKIDGYRVGGKTGTSNRVDPKTGRYHGYTASFAGFAPADKPRITVYCAVQNPKRGSYFGGQVCGPIFQQVMAFALKTLQVPPTGAPPPRLPVTFKPGE</sequence>
<keyword evidence="8" id="KW-0132">Cell division</keyword>
<dbReference type="Pfam" id="PF03717">
    <property type="entry name" value="PBP_dimer"/>
    <property type="match status" value="1"/>
</dbReference>
<evidence type="ECO:0000313" key="8">
    <source>
        <dbReference type="EMBL" id="GCB90718.1"/>
    </source>
</evidence>
<dbReference type="EMBL" id="BHXC01000006">
    <property type="protein sequence ID" value="GCB90718.1"/>
    <property type="molecule type" value="Genomic_DNA"/>
</dbReference>
<evidence type="ECO:0000259" key="7">
    <source>
        <dbReference type="Pfam" id="PF03717"/>
    </source>
</evidence>
<comment type="caution">
    <text evidence="8">The sequence shown here is derived from an EMBL/GenBank/DDBJ whole genome shotgun (WGS) entry which is preliminary data.</text>
</comment>
<evidence type="ECO:0000256" key="5">
    <source>
        <dbReference type="SAM" id="Phobius"/>
    </source>
</evidence>